<organism evidence="2 3">
    <name type="scientific">Monoraphidium neglectum</name>
    <dbReference type="NCBI Taxonomy" id="145388"/>
    <lineage>
        <taxon>Eukaryota</taxon>
        <taxon>Viridiplantae</taxon>
        <taxon>Chlorophyta</taxon>
        <taxon>core chlorophytes</taxon>
        <taxon>Chlorophyceae</taxon>
        <taxon>CS clade</taxon>
        <taxon>Sphaeropleales</taxon>
        <taxon>Selenastraceae</taxon>
        <taxon>Monoraphidium</taxon>
    </lineage>
</organism>
<dbReference type="AlphaFoldDB" id="A0A0D2LLJ4"/>
<evidence type="ECO:0000256" key="1">
    <source>
        <dbReference type="SAM" id="MobiDB-lite"/>
    </source>
</evidence>
<dbReference type="RefSeq" id="XP_013906238.1">
    <property type="nucleotide sequence ID" value="XM_014050784.1"/>
</dbReference>
<reference evidence="2 3" key="1">
    <citation type="journal article" date="2013" name="BMC Genomics">
        <title>Reconstruction of the lipid metabolism for the microalga Monoraphidium neglectum from its genome sequence reveals characteristics suitable for biofuel production.</title>
        <authorList>
            <person name="Bogen C."/>
            <person name="Al-Dilaimi A."/>
            <person name="Albersmeier A."/>
            <person name="Wichmann J."/>
            <person name="Grundmann M."/>
            <person name="Rupp O."/>
            <person name="Lauersen K.J."/>
            <person name="Blifernez-Klassen O."/>
            <person name="Kalinowski J."/>
            <person name="Goesmann A."/>
            <person name="Mussgnug J.H."/>
            <person name="Kruse O."/>
        </authorList>
    </citation>
    <scope>NUCLEOTIDE SEQUENCE [LARGE SCALE GENOMIC DNA]</scope>
    <source>
        <strain evidence="2 3">SAG 48.87</strain>
    </source>
</reference>
<dbReference type="KEGG" id="mng:MNEG_0732"/>
<evidence type="ECO:0000313" key="2">
    <source>
        <dbReference type="EMBL" id="KIZ07219.1"/>
    </source>
</evidence>
<feature type="region of interest" description="Disordered" evidence="1">
    <location>
        <begin position="1"/>
        <end position="37"/>
    </location>
</feature>
<dbReference type="EMBL" id="KK100282">
    <property type="protein sequence ID" value="KIZ07219.1"/>
    <property type="molecule type" value="Genomic_DNA"/>
</dbReference>
<dbReference type="STRING" id="145388.A0A0D2LLJ4"/>
<keyword evidence="3" id="KW-1185">Reference proteome</keyword>
<accession>A0A0D2LLJ4</accession>
<name>A0A0D2LLJ4_9CHLO</name>
<dbReference type="GeneID" id="25726850"/>
<feature type="compositionally biased region" description="Basic and acidic residues" evidence="1">
    <location>
        <begin position="9"/>
        <end position="37"/>
    </location>
</feature>
<gene>
    <name evidence="2" type="ORF">MNEG_0732</name>
</gene>
<protein>
    <submittedName>
        <fullName evidence="2">Uncharacterized protein</fullName>
    </submittedName>
</protein>
<evidence type="ECO:0000313" key="3">
    <source>
        <dbReference type="Proteomes" id="UP000054498"/>
    </source>
</evidence>
<dbReference type="Proteomes" id="UP000054498">
    <property type="component" value="Unassembled WGS sequence"/>
</dbReference>
<proteinExistence type="predicted"/>
<sequence length="306" mass="33577">MAMLQSDFDVARQDAARTEQQLRSEAKRTEARLREDAQSLERRLQERVDELHAELAQSKQTAGDLQSVIVDVEKQNAALETEAHRLTAAAEFAEGEAAGLQLASQQQAEALSAAREQLAALASEAELTGMSLQEARQQLARAQGEADTGRGQLRQLVAEQASARRERQRLESEMARLQKEGVATADALSKALADAERLRELTDIFKRCEADRMRESEQRLAAQQHQHNQQMGVLQQQIVGLEGQLAVAAQRCSDQDVELATVHKQAGLLAVRLRDANRTTATAEKARTAAQAAARDYAAHAQVATE</sequence>